<feature type="compositionally biased region" description="Polar residues" evidence="1">
    <location>
        <begin position="317"/>
        <end position="328"/>
    </location>
</feature>
<protein>
    <submittedName>
        <fullName evidence="2">Uncharacterized protein</fullName>
    </submittedName>
</protein>
<name>A0A6A4HF85_9AGAR</name>
<sequence length="409" mass="45049">MPTSFPARVELAGDRKTLTLEERRRLVRSTRKLGDVLGTTPHIQEIHESSEPTDRIDNVGNQHRTRSLSSSSSRVNSSSTKSSGQSPTTSCSGNVDLKAPSLRVSLDGESHHDNTEPNLNPLVLNLSRTGYRDSRVYNGSSYSPSKLSDSSLGSPGLGVTFSPTRDVFSRFKESGLGEAGDYRQRYARNRKRLVKLSRTLGDDVRPQISPPVSSSSESKSDWRTTPPIRCQVPPPSSWTRVSGLISRSPTSIQTQTRGCPLSPRPEPPVSENLDLSETPQPRTGRDREPVRARKSLGRSLSWTRTNNVAQDTPLDLSKSNVPTPSTTRESQKLLKRSPNVPPSSHGRAKSFDRNSSPPVATSSVAMEAKVDESNIRRGSSGRVEMAWSGDWNMERIEDVIKALRELRSN</sequence>
<evidence type="ECO:0000313" key="3">
    <source>
        <dbReference type="Proteomes" id="UP000799118"/>
    </source>
</evidence>
<proteinExistence type="predicted"/>
<reference evidence="2" key="1">
    <citation type="journal article" date="2019" name="Environ. Microbiol.">
        <title>Fungal ecological strategies reflected in gene transcription - a case study of two litter decomposers.</title>
        <authorList>
            <person name="Barbi F."/>
            <person name="Kohler A."/>
            <person name="Barry K."/>
            <person name="Baskaran P."/>
            <person name="Daum C."/>
            <person name="Fauchery L."/>
            <person name="Ihrmark K."/>
            <person name="Kuo A."/>
            <person name="LaButti K."/>
            <person name="Lipzen A."/>
            <person name="Morin E."/>
            <person name="Grigoriev I.V."/>
            <person name="Henrissat B."/>
            <person name="Lindahl B."/>
            <person name="Martin F."/>
        </authorList>
    </citation>
    <scope>NUCLEOTIDE SEQUENCE</scope>
    <source>
        <strain evidence="2">JB14</strain>
    </source>
</reference>
<feature type="compositionally biased region" description="Polar residues" evidence="1">
    <location>
        <begin position="237"/>
        <end position="257"/>
    </location>
</feature>
<feature type="compositionally biased region" description="Polar residues" evidence="1">
    <location>
        <begin position="353"/>
        <end position="364"/>
    </location>
</feature>
<feature type="compositionally biased region" description="Basic and acidic residues" evidence="1">
    <location>
        <begin position="44"/>
        <end position="57"/>
    </location>
</feature>
<dbReference type="Proteomes" id="UP000799118">
    <property type="component" value="Unassembled WGS sequence"/>
</dbReference>
<dbReference type="EMBL" id="ML769514">
    <property type="protein sequence ID" value="KAE9396403.1"/>
    <property type="molecule type" value="Genomic_DNA"/>
</dbReference>
<feature type="region of interest" description="Disordered" evidence="1">
    <location>
        <begin position="38"/>
        <end position="96"/>
    </location>
</feature>
<gene>
    <name evidence="2" type="ORF">BT96DRAFT_1040359</name>
</gene>
<feature type="compositionally biased region" description="Polar residues" evidence="1">
    <location>
        <begin position="298"/>
        <end position="310"/>
    </location>
</feature>
<feature type="compositionally biased region" description="Low complexity" evidence="1">
    <location>
        <begin position="67"/>
        <end position="90"/>
    </location>
</feature>
<keyword evidence="3" id="KW-1185">Reference proteome</keyword>
<accession>A0A6A4HF85</accession>
<evidence type="ECO:0000313" key="2">
    <source>
        <dbReference type="EMBL" id="KAE9396403.1"/>
    </source>
</evidence>
<evidence type="ECO:0000256" key="1">
    <source>
        <dbReference type="SAM" id="MobiDB-lite"/>
    </source>
</evidence>
<feature type="region of interest" description="Disordered" evidence="1">
    <location>
        <begin position="197"/>
        <end position="380"/>
    </location>
</feature>
<organism evidence="2 3">
    <name type="scientific">Gymnopus androsaceus JB14</name>
    <dbReference type="NCBI Taxonomy" id="1447944"/>
    <lineage>
        <taxon>Eukaryota</taxon>
        <taxon>Fungi</taxon>
        <taxon>Dikarya</taxon>
        <taxon>Basidiomycota</taxon>
        <taxon>Agaricomycotina</taxon>
        <taxon>Agaricomycetes</taxon>
        <taxon>Agaricomycetidae</taxon>
        <taxon>Agaricales</taxon>
        <taxon>Marasmiineae</taxon>
        <taxon>Omphalotaceae</taxon>
        <taxon>Gymnopus</taxon>
    </lineage>
</organism>
<dbReference type="AlphaFoldDB" id="A0A6A4HF85"/>